<evidence type="ECO:0000256" key="12">
    <source>
        <dbReference type="RuleBase" id="RU003914"/>
    </source>
</evidence>
<dbReference type="Proteomes" id="UP000824247">
    <property type="component" value="Unassembled WGS sequence"/>
</dbReference>
<evidence type="ECO:0000256" key="10">
    <source>
        <dbReference type="ARBA" id="ARBA00024849"/>
    </source>
</evidence>
<organism evidence="14 15">
    <name type="scientific">Candidatus Ureaplasma intestinipullorum</name>
    <dbReference type="NCBI Taxonomy" id="2838770"/>
    <lineage>
        <taxon>Bacteria</taxon>
        <taxon>Bacillati</taxon>
        <taxon>Mycoplasmatota</taxon>
        <taxon>Mycoplasmoidales</taxon>
        <taxon>Mycoplasmoidaceae</taxon>
        <taxon>Ureaplasma</taxon>
    </lineage>
</organism>
<dbReference type="SUPFAM" id="SSF109998">
    <property type="entry name" value="Triger factor/SurA peptide-binding domain-like"/>
    <property type="match status" value="1"/>
</dbReference>
<sequence>MKILELKKEKQYIEFIVSVDNADWQKQISETEKKLAANVSVKGFRKGKVPFDVAKKHLNMGDVLTRSLDKMIEPTRVQIEESKEFKNGSQLLVEIPSVKVVKIDTNVLELSFTYDIYPKVELGKYKEIKIDKVKHKKVSNEDVDNEINRILKHHKKVEDKKEGSKLESGDIANIDFTGYKDGKKFPGGESKGYDLEIGSNQFIPGFEDQLIGMKVGEERKINVTFPKDYHSSELAGADTVFEVKLNAIKTQEIPKLDDKFVSHENIPNVKTVSEFKKYLKEQIQSQYDLNYKDALTKDIITFIISITNLSSFPKSLVDSEKYRIRQTLEQQLSRQKLNIDKYLKMIGMSSEEFENNLEKNAQDSLKYGLAIE</sequence>
<comment type="subcellular location">
    <subcellularLocation>
        <location evidence="2">Cytoplasm</location>
    </subcellularLocation>
</comment>
<keyword evidence="8 11" id="KW-0413">Isomerase</keyword>
<feature type="non-terminal residue" evidence="14">
    <location>
        <position position="372"/>
    </location>
</feature>
<dbReference type="SUPFAM" id="SSF54534">
    <property type="entry name" value="FKBP-like"/>
    <property type="match status" value="1"/>
</dbReference>
<evidence type="ECO:0000256" key="9">
    <source>
        <dbReference type="ARBA" id="ARBA00023306"/>
    </source>
</evidence>
<dbReference type="InterPro" id="IPR008881">
    <property type="entry name" value="Trigger_fac_ribosome-bd_bac"/>
</dbReference>
<feature type="domain" description="PPIase FKBP-type" evidence="13">
    <location>
        <begin position="169"/>
        <end position="249"/>
    </location>
</feature>
<dbReference type="GO" id="GO:0006457">
    <property type="term" value="P:protein folding"/>
    <property type="evidence" value="ECO:0007669"/>
    <property type="project" value="InterPro"/>
</dbReference>
<protein>
    <recommendedName>
        <fullName evidence="4 12">Trigger factor</fullName>
    </recommendedName>
</protein>
<evidence type="ECO:0000256" key="1">
    <source>
        <dbReference type="ARBA" id="ARBA00000971"/>
    </source>
</evidence>
<dbReference type="InterPro" id="IPR008880">
    <property type="entry name" value="Trigger_fac_C"/>
</dbReference>
<evidence type="ECO:0000256" key="7">
    <source>
        <dbReference type="ARBA" id="ARBA00023186"/>
    </source>
</evidence>
<comment type="catalytic activity">
    <reaction evidence="1 11">
        <text>[protein]-peptidylproline (omega=180) = [protein]-peptidylproline (omega=0)</text>
        <dbReference type="Rhea" id="RHEA:16237"/>
        <dbReference type="Rhea" id="RHEA-COMP:10747"/>
        <dbReference type="Rhea" id="RHEA-COMP:10748"/>
        <dbReference type="ChEBI" id="CHEBI:83833"/>
        <dbReference type="ChEBI" id="CHEBI:83834"/>
        <dbReference type="EC" id="5.2.1.8"/>
    </reaction>
</comment>
<dbReference type="SUPFAM" id="SSF102735">
    <property type="entry name" value="Trigger factor ribosome-binding domain"/>
    <property type="match status" value="1"/>
</dbReference>
<dbReference type="InterPro" id="IPR005215">
    <property type="entry name" value="Trig_fac"/>
</dbReference>
<keyword evidence="9 12" id="KW-0131">Cell cycle</keyword>
<dbReference type="Gene3D" id="3.10.50.40">
    <property type="match status" value="1"/>
</dbReference>
<dbReference type="InterPro" id="IPR001179">
    <property type="entry name" value="PPIase_FKBP_dom"/>
</dbReference>
<evidence type="ECO:0000256" key="4">
    <source>
        <dbReference type="ARBA" id="ARBA00016902"/>
    </source>
</evidence>
<dbReference type="HAMAP" id="MF_00303">
    <property type="entry name" value="Trigger_factor_Tig"/>
    <property type="match status" value="1"/>
</dbReference>
<comment type="similarity">
    <text evidence="3 12">Belongs to the FKBP-type PPIase family. Tig subfamily.</text>
</comment>
<dbReference type="GO" id="GO:0003755">
    <property type="term" value="F:peptidyl-prolyl cis-trans isomerase activity"/>
    <property type="evidence" value="ECO:0007669"/>
    <property type="project" value="UniProtKB-KW"/>
</dbReference>
<dbReference type="Pfam" id="PF05697">
    <property type="entry name" value="Trigger_N"/>
    <property type="match status" value="1"/>
</dbReference>
<evidence type="ECO:0000256" key="3">
    <source>
        <dbReference type="ARBA" id="ARBA00005464"/>
    </source>
</evidence>
<dbReference type="GO" id="GO:0051301">
    <property type="term" value="P:cell division"/>
    <property type="evidence" value="ECO:0007669"/>
    <property type="project" value="UniProtKB-KW"/>
</dbReference>
<dbReference type="InterPro" id="IPR046357">
    <property type="entry name" value="PPIase_dom_sf"/>
</dbReference>
<accession>A0A9E2KW84</accession>
<dbReference type="Pfam" id="PF00254">
    <property type="entry name" value="FKBP_C"/>
    <property type="match status" value="1"/>
</dbReference>
<gene>
    <name evidence="14" type="primary">tig</name>
    <name evidence="14" type="ORF">H9897_00390</name>
</gene>
<dbReference type="InterPro" id="IPR027304">
    <property type="entry name" value="Trigger_fact/SurA_dom_sf"/>
</dbReference>
<dbReference type="Gene3D" id="1.10.3120.10">
    <property type="entry name" value="Trigger factor, C-terminal domain"/>
    <property type="match status" value="1"/>
</dbReference>
<name>A0A9E2KW84_9BACT</name>
<comment type="function">
    <text evidence="10">Involved in protein export. Acts as a chaperone by maintaining the newly synthesized protein in an open conformation. Functions as a peptidyl-prolyl cis-trans isomerase.</text>
</comment>
<dbReference type="Gene3D" id="3.30.70.1050">
    <property type="entry name" value="Trigger factor ribosome-binding domain"/>
    <property type="match status" value="1"/>
</dbReference>
<evidence type="ECO:0000256" key="5">
    <source>
        <dbReference type="ARBA" id="ARBA00022618"/>
    </source>
</evidence>
<reference evidence="14" key="1">
    <citation type="journal article" date="2021" name="PeerJ">
        <title>Extensive microbial diversity within the chicken gut microbiome revealed by metagenomics and culture.</title>
        <authorList>
            <person name="Gilroy R."/>
            <person name="Ravi A."/>
            <person name="Getino M."/>
            <person name="Pursley I."/>
            <person name="Horton D.L."/>
            <person name="Alikhan N.F."/>
            <person name="Baker D."/>
            <person name="Gharbi K."/>
            <person name="Hall N."/>
            <person name="Watson M."/>
            <person name="Adriaenssens E.M."/>
            <person name="Foster-Nyarko E."/>
            <person name="Jarju S."/>
            <person name="Secka A."/>
            <person name="Antonio M."/>
            <person name="Oren A."/>
            <person name="Chaudhuri R.R."/>
            <person name="La Ragione R."/>
            <person name="Hildebrand F."/>
            <person name="Pallen M.J."/>
        </authorList>
    </citation>
    <scope>NUCLEOTIDE SEQUENCE</scope>
    <source>
        <strain evidence="14">A5-1222</strain>
    </source>
</reference>
<dbReference type="NCBIfam" id="TIGR00115">
    <property type="entry name" value="tig"/>
    <property type="match status" value="1"/>
</dbReference>
<keyword evidence="7 12" id="KW-0143">Chaperone</keyword>
<keyword evidence="5 12" id="KW-0132">Cell division</keyword>
<evidence type="ECO:0000256" key="6">
    <source>
        <dbReference type="ARBA" id="ARBA00023110"/>
    </source>
</evidence>
<evidence type="ECO:0000313" key="15">
    <source>
        <dbReference type="Proteomes" id="UP000824247"/>
    </source>
</evidence>
<comment type="caution">
    <text evidence="14">The sequence shown here is derived from an EMBL/GenBank/DDBJ whole genome shotgun (WGS) entry which is preliminary data.</text>
</comment>
<proteinExistence type="inferred from homology"/>
<reference evidence="14" key="2">
    <citation type="submission" date="2021-04" db="EMBL/GenBank/DDBJ databases">
        <authorList>
            <person name="Gilroy R."/>
        </authorList>
    </citation>
    <scope>NUCLEOTIDE SEQUENCE</scope>
    <source>
        <strain evidence="14">A5-1222</strain>
    </source>
</reference>
<evidence type="ECO:0000259" key="13">
    <source>
        <dbReference type="PROSITE" id="PS50059"/>
    </source>
</evidence>
<dbReference type="FunFam" id="3.10.50.40:FF:000001">
    <property type="entry name" value="Trigger factor"/>
    <property type="match status" value="1"/>
</dbReference>
<dbReference type="AlphaFoldDB" id="A0A9E2KW84"/>
<dbReference type="GO" id="GO:0015031">
    <property type="term" value="P:protein transport"/>
    <property type="evidence" value="ECO:0007669"/>
    <property type="project" value="InterPro"/>
</dbReference>
<dbReference type="InterPro" id="IPR037041">
    <property type="entry name" value="Trigger_fac_C_sf"/>
</dbReference>
<dbReference type="Pfam" id="PF05698">
    <property type="entry name" value="Trigger_C"/>
    <property type="match status" value="1"/>
</dbReference>
<evidence type="ECO:0000256" key="11">
    <source>
        <dbReference type="PROSITE-ProRule" id="PRU00277"/>
    </source>
</evidence>
<evidence type="ECO:0000256" key="2">
    <source>
        <dbReference type="ARBA" id="ARBA00004496"/>
    </source>
</evidence>
<dbReference type="EMBL" id="JAHLFM010000006">
    <property type="protein sequence ID" value="MBU3830610.1"/>
    <property type="molecule type" value="Genomic_DNA"/>
</dbReference>
<keyword evidence="6 11" id="KW-0697">Rotamase</keyword>
<dbReference type="GO" id="GO:0005737">
    <property type="term" value="C:cytoplasm"/>
    <property type="evidence" value="ECO:0007669"/>
    <property type="project" value="UniProtKB-SubCell"/>
</dbReference>
<dbReference type="PROSITE" id="PS50059">
    <property type="entry name" value="FKBP_PPIASE"/>
    <property type="match status" value="1"/>
</dbReference>
<dbReference type="InterPro" id="IPR036611">
    <property type="entry name" value="Trigger_fac_ribosome-bd_sf"/>
</dbReference>
<evidence type="ECO:0000313" key="14">
    <source>
        <dbReference type="EMBL" id="MBU3830610.1"/>
    </source>
</evidence>
<evidence type="ECO:0000256" key="8">
    <source>
        <dbReference type="ARBA" id="ARBA00023235"/>
    </source>
</evidence>